<comment type="similarity">
    <text evidence="2">Belongs to the MGMT family.</text>
</comment>
<dbReference type="SUPFAM" id="SSF46767">
    <property type="entry name" value="Methylated DNA-protein cysteine methyltransferase, C-terminal domain"/>
    <property type="match status" value="1"/>
</dbReference>
<dbReference type="EC" id="2.1.1.63" evidence="3"/>
<keyword evidence="7" id="KW-0234">DNA repair</keyword>
<sequence>MEKRFVETVAGVVCLVYGDGGLLQLGLPGQESGDCPAVAAADPQWVRQLAADLKDYFAGKRVSFRCPVDYGGYPPFFRRVLEACRTISYGESRSYGWLAREAGSPKAVRAAGQAMANNRTVLVIPCHRVVKSDGGLGGFSSGLSWKERLLQLEQA</sequence>
<comment type="catalytic activity">
    <reaction evidence="1">
        <text>a 4-O-methyl-thymidine in DNA + L-cysteinyl-[protein] = a thymidine in DNA + S-methyl-L-cysteinyl-[protein]</text>
        <dbReference type="Rhea" id="RHEA:53428"/>
        <dbReference type="Rhea" id="RHEA-COMP:10131"/>
        <dbReference type="Rhea" id="RHEA-COMP:10132"/>
        <dbReference type="Rhea" id="RHEA-COMP:13555"/>
        <dbReference type="Rhea" id="RHEA-COMP:13556"/>
        <dbReference type="ChEBI" id="CHEBI:29950"/>
        <dbReference type="ChEBI" id="CHEBI:82612"/>
        <dbReference type="ChEBI" id="CHEBI:137386"/>
        <dbReference type="ChEBI" id="CHEBI:137387"/>
        <dbReference type="EC" id="2.1.1.63"/>
    </reaction>
</comment>
<dbReference type="AlphaFoldDB" id="C0GFZ1"/>
<evidence type="ECO:0000256" key="8">
    <source>
        <dbReference type="ARBA" id="ARBA00049348"/>
    </source>
</evidence>
<dbReference type="NCBIfam" id="TIGR00589">
    <property type="entry name" value="ogt"/>
    <property type="match status" value="1"/>
</dbReference>
<evidence type="ECO:0000256" key="7">
    <source>
        <dbReference type="ARBA" id="ARBA00023204"/>
    </source>
</evidence>
<keyword evidence="6" id="KW-0227">DNA damage</keyword>
<dbReference type="RefSeq" id="WP_008516126.1">
    <property type="nucleotide sequence ID" value="NZ_ACJM01000006.1"/>
</dbReference>
<dbReference type="PANTHER" id="PTHR10815">
    <property type="entry name" value="METHYLATED-DNA--PROTEIN-CYSTEINE METHYLTRANSFERASE"/>
    <property type="match status" value="1"/>
</dbReference>
<dbReference type="GO" id="GO:0003908">
    <property type="term" value="F:methylated-DNA-[protein]-cysteine S-methyltransferase activity"/>
    <property type="evidence" value="ECO:0007669"/>
    <property type="project" value="UniProtKB-EC"/>
</dbReference>
<dbReference type="InterPro" id="IPR001497">
    <property type="entry name" value="MethylDNA_cys_MeTrfase_AS"/>
</dbReference>
<evidence type="ECO:0000256" key="3">
    <source>
        <dbReference type="ARBA" id="ARBA00011918"/>
    </source>
</evidence>
<keyword evidence="11" id="KW-1185">Reference proteome</keyword>
<dbReference type="GO" id="GO:0032259">
    <property type="term" value="P:methylation"/>
    <property type="evidence" value="ECO:0007669"/>
    <property type="project" value="UniProtKB-KW"/>
</dbReference>
<dbReference type="PANTHER" id="PTHR10815:SF13">
    <property type="entry name" value="METHYLATED-DNA--PROTEIN-CYSTEINE METHYLTRANSFERASE"/>
    <property type="match status" value="1"/>
</dbReference>
<reference evidence="10 11" key="1">
    <citation type="submission" date="2009-02" db="EMBL/GenBank/DDBJ databases">
        <title>Sequencing of the draft genome and assembly of Dethiobacter alkaliphilus AHT 1.</title>
        <authorList>
            <consortium name="US DOE Joint Genome Institute (JGI-PGF)"/>
            <person name="Lucas S."/>
            <person name="Copeland A."/>
            <person name="Lapidus A."/>
            <person name="Glavina del Rio T."/>
            <person name="Dalin E."/>
            <person name="Tice H."/>
            <person name="Bruce D."/>
            <person name="Goodwin L."/>
            <person name="Pitluck S."/>
            <person name="Larimer F."/>
            <person name="Land M.L."/>
            <person name="Hauser L."/>
            <person name="Muyzer G."/>
        </authorList>
    </citation>
    <scope>NUCLEOTIDE SEQUENCE [LARGE SCALE GENOMIC DNA]</scope>
    <source>
        <strain evidence="10 11">AHT 1</strain>
    </source>
</reference>
<evidence type="ECO:0000259" key="9">
    <source>
        <dbReference type="Pfam" id="PF01035"/>
    </source>
</evidence>
<dbReference type="Gene3D" id="3.30.160.70">
    <property type="entry name" value="Methylated DNA-protein cysteine methyltransferase domain"/>
    <property type="match status" value="1"/>
</dbReference>
<dbReference type="Proteomes" id="UP000006443">
    <property type="component" value="Unassembled WGS sequence"/>
</dbReference>
<gene>
    <name evidence="10" type="ORF">DealDRAFT_1400</name>
</gene>
<dbReference type="SUPFAM" id="SSF53155">
    <property type="entry name" value="Methylated DNA-protein cysteine methyltransferase domain"/>
    <property type="match status" value="1"/>
</dbReference>
<name>C0GFZ1_DETAL</name>
<dbReference type="FunFam" id="1.10.10.10:FF:000214">
    <property type="entry name" value="Methylated-DNA--protein-cysteine methyltransferase"/>
    <property type="match status" value="1"/>
</dbReference>
<dbReference type="InterPro" id="IPR036631">
    <property type="entry name" value="MGMT_N_sf"/>
</dbReference>
<evidence type="ECO:0000256" key="2">
    <source>
        <dbReference type="ARBA" id="ARBA00008711"/>
    </source>
</evidence>
<dbReference type="Gene3D" id="1.10.10.10">
    <property type="entry name" value="Winged helix-like DNA-binding domain superfamily/Winged helix DNA-binding domain"/>
    <property type="match status" value="1"/>
</dbReference>
<feature type="domain" description="Methylated-DNA-[protein]-cysteine S-methyltransferase DNA binding" evidence="9">
    <location>
        <begin position="75"/>
        <end position="154"/>
    </location>
</feature>
<comment type="caution">
    <text evidence="10">The sequence shown here is derived from an EMBL/GenBank/DDBJ whole genome shotgun (WGS) entry which is preliminary data.</text>
</comment>
<keyword evidence="4 10" id="KW-0489">Methyltransferase</keyword>
<dbReference type="InterPro" id="IPR036217">
    <property type="entry name" value="MethylDNA_cys_MeTrfase_DNAb"/>
</dbReference>
<dbReference type="eggNOG" id="COG0350">
    <property type="taxonomic scope" value="Bacteria"/>
</dbReference>
<dbReference type="CDD" id="cd06445">
    <property type="entry name" value="ATase"/>
    <property type="match status" value="1"/>
</dbReference>
<dbReference type="InterPro" id="IPR014048">
    <property type="entry name" value="MethylDNA_cys_MeTrfase_DNA-bd"/>
</dbReference>
<dbReference type="EMBL" id="ACJM01000006">
    <property type="protein sequence ID" value="EEG77680.1"/>
    <property type="molecule type" value="Genomic_DNA"/>
</dbReference>
<comment type="catalytic activity">
    <reaction evidence="8">
        <text>a 6-O-methyl-2'-deoxyguanosine in DNA + L-cysteinyl-[protein] = S-methyl-L-cysteinyl-[protein] + a 2'-deoxyguanosine in DNA</text>
        <dbReference type="Rhea" id="RHEA:24000"/>
        <dbReference type="Rhea" id="RHEA-COMP:10131"/>
        <dbReference type="Rhea" id="RHEA-COMP:10132"/>
        <dbReference type="Rhea" id="RHEA-COMP:11367"/>
        <dbReference type="Rhea" id="RHEA-COMP:11368"/>
        <dbReference type="ChEBI" id="CHEBI:29950"/>
        <dbReference type="ChEBI" id="CHEBI:82612"/>
        <dbReference type="ChEBI" id="CHEBI:85445"/>
        <dbReference type="ChEBI" id="CHEBI:85448"/>
        <dbReference type="EC" id="2.1.1.63"/>
    </reaction>
</comment>
<dbReference type="InterPro" id="IPR036388">
    <property type="entry name" value="WH-like_DNA-bd_sf"/>
</dbReference>
<keyword evidence="5 10" id="KW-0808">Transferase</keyword>
<evidence type="ECO:0000256" key="4">
    <source>
        <dbReference type="ARBA" id="ARBA00022603"/>
    </source>
</evidence>
<evidence type="ECO:0000313" key="10">
    <source>
        <dbReference type="EMBL" id="EEG77680.1"/>
    </source>
</evidence>
<evidence type="ECO:0000256" key="6">
    <source>
        <dbReference type="ARBA" id="ARBA00022763"/>
    </source>
</evidence>
<dbReference type="Pfam" id="PF01035">
    <property type="entry name" value="DNA_binding_1"/>
    <property type="match status" value="1"/>
</dbReference>
<evidence type="ECO:0000313" key="11">
    <source>
        <dbReference type="Proteomes" id="UP000006443"/>
    </source>
</evidence>
<protein>
    <recommendedName>
        <fullName evidence="3">methylated-DNA--[protein]-cysteine S-methyltransferase</fullName>
        <ecNumber evidence="3">2.1.1.63</ecNumber>
    </recommendedName>
</protein>
<evidence type="ECO:0000256" key="5">
    <source>
        <dbReference type="ARBA" id="ARBA00022679"/>
    </source>
</evidence>
<dbReference type="OrthoDB" id="9802228at2"/>
<dbReference type="GO" id="GO:0006281">
    <property type="term" value="P:DNA repair"/>
    <property type="evidence" value="ECO:0007669"/>
    <property type="project" value="UniProtKB-KW"/>
</dbReference>
<organism evidence="10 11">
    <name type="scientific">Dethiobacter alkaliphilus AHT 1</name>
    <dbReference type="NCBI Taxonomy" id="555088"/>
    <lineage>
        <taxon>Bacteria</taxon>
        <taxon>Bacillati</taxon>
        <taxon>Bacillota</taxon>
        <taxon>Dethiobacteria</taxon>
        <taxon>Dethiobacterales</taxon>
        <taxon>Dethiobacteraceae</taxon>
        <taxon>Dethiobacter</taxon>
    </lineage>
</organism>
<evidence type="ECO:0000256" key="1">
    <source>
        <dbReference type="ARBA" id="ARBA00001286"/>
    </source>
</evidence>
<accession>C0GFZ1</accession>
<proteinExistence type="inferred from homology"/>
<dbReference type="STRING" id="555088.DealDRAFT_1400"/>
<dbReference type="PROSITE" id="PS00374">
    <property type="entry name" value="MGMT"/>
    <property type="match status" value="1"/>
</dbReference>